<dbReference type="AlphaFoldDB" id="A0AAW8D9B2"/>
<protein>
    <recommendedName>
        <fullName evidence="6">Centromere-binding protein ParB C-terminal domain-containing protein</fullName>
    </recommendedName>
</protein>
<evidence type="ECO:0008006" key="6">
    <source>
        <dbReference type="Google" id="ProtNLM"/>
    </source>
</evidence>
<evidence type="ECO:0000313" key="4">
    <source>
        <dbReference type="Proteomes" id="UP001230951"/>
    </source>
</evidence>
<proteinExistence type="predicted"/>
<gene>
    <name evidence="2" type="ORF">J2S90_000169</name>
    <name evidence="3" type="ORF">J2S93_001534</name>
</gene>
<evidence type="ECO:0000313" key="5">
    <source>
        <dbReference type="Proteomes" id="UP001242995"/>
    </source>
</evidence>
<evidence type="ECO:0000256" key="1">
    <source>
        <dbReference type="SAM" id="MobiDB-lite"/>
    </source>
</evidence>
<comment type="caution">
    <text evidence="2">The sequence shown here is derived from an EMBL/GenBank/DDBJ whole genome shotgun (WGS) entry which is preliminary data.</text>
</comment>
<dbReference type="Proteomes" id="UP001230951">
    <property type="component" value="Unassembled WGS sequence"/>
</dbReference>
<accession>A0AAW8D9B2</accession>
<reference evidence="2 4" key="1">
    <citation type="submission" date="2023-07" db="EMBL/GenBank/DDBJ databases">
        <title>Sorghum-associated microbial communities from plants grown in Nebraska, USA.</title>
        <authorList>
            <person name="Schachtman D."/>
        </authorList>
    </citation>
    <scope>NUCLEOTIDE SEQUENCE</scope>
    <source>
        <strain evidence="2">DS1006</strain>
        <strain evidence="3 4">DS1016</strain>
    </source>
</reference>
<dbReference type="EMBL" id="JAUSRG010000001">
    <property type="protein sequence ID" value="MDP9903229.1"/>
    <property type="molecule type" value="Genomic_DNA"/>
</dbReference>
<name>A0AAW8D9B2_9MICC</name>
<dbReference type="EMBL" id="JAUSTF010000002">
    <property type="protein sequence ID" value="MDQ0180118.1"/>
    <property type="molecule type" value="Genomic_DNA"/>
</dbReference>
<feature type="region of interest" description="Disordered" evidence="1">
    <location>
        <begin position="1"/>
        <end position="32"/>
    </location>
</feature>
<dbReference type="Proteomes" id="UP001242995">
    <property type="component" value="Unassembled WGS sequence"/>
</dbReference>
<feature type="compositionally biased region" description="Acidic residues" evidence="1">
    <location>
        <begin position="184"/>
        <end position="199"/>
    </location>
</feature>
<organism evidence="2 5">
    <name type="scientific">Arthrobacter bambusae</name>
    <dbReference type="NCBI Taxonomy" id="1338426"/>
    <lineage>
        <taxon>Bacteria</taxon>
        <taxon>Bacillati</taxon>
        <taxon>Actinomycetota</taxon>
        <taxon>Actinomycetes</taxon>
        <taxon>Micrococcales</taxon>
        <taxon>Micrococcaceae</taxon>
        <taxon>Arthrobacter</taxon>
    </lineage>
</organism>
<sequence>MTNASRSSGTGGVSPGARAEKTPQPKARSATAAHRYTLRVPVVDTSIEAWWAAQDDPSASVRALVREEIMKHGFTDTVNRPVTQMPRRGRPPGSTMDNDEPVDGRDAGFDVDALPPEARVAGQPAQSVGAVEEAVTPKLPVHQKPAKAPVAVRTEPASGSEADSAATDGSNNGPAQPVPPIEQPAEEEPADEQAEDFAESGESGQLDMAEIFGH</sequence>
<keyword evidence="4" id="KW-1185">Reference proteome</keyword>
<evidence type="ECO:0000313" key="2">
    <source>
        <dbReference type="EMBL" id="MDP9903229.1"/>
    </source>
</evidence>
<evidence type="ECO:0000313" key="3">
    <source>
        <dbReference type="EMBL" id="MDQ0180118.1"/>
    </source>
</evidence>
<dbReference type="RefSeq" id="WP_306958848.1">
    <property type="nucleotide sequence ID" value="NZ_JAUSRG010000001.1"/>
</dbReference>
<feature type="region of interest" description="Disordered" evidence="1">
    <location>
        <begin position="75"/>
        <end position="214"/>
    </location>
</feature>